<comment type="caution">
    <text evidence="2">The sequence shown here is derived from an EMBL/GenBank/DDBJ whole genome shotgun (WGS) entry which is preliminary data.</text>
</comment>
<feature type="compositionally biased region" description="Pro residues" evidence="1">
    <location>
        <begin position="321"/>
        <end position="342"/>
    </location>
</feature>
<organism evidence="2 3">
    <name type="scientific">Paratrimastix pyriformis</name>
    <dbReference type="NCBI Taxonomy" id="342808"/>
    <lineage>
        <taxon>Eukaryota</taxon>
        <taxon>Metamonada</taxon>
        <taxon>Preaxostyla</taxon>
        <taxon>Paratrimastigidae</taxon>
        <taxon>Paratrimastix</taxon>
    </lineage>
</organism>
<reference evidence="2" key="1">
    <citation type="journal article" date="2022" name="bioRxiv">
        <title>Genomics of Preaxostyla Flagellates Illuminates Evolutionary Transitions and the Path Towards Mitochondrial Loss.</title>
        <authorList>
            <person name="Novak L.V.F."/>
            <person name="Treitli S.C."/>
            <person name="Pyrih J."/>
            <person name="Halakuc P."/>
            <person name="Pipaliya S.V."/>
            <person name="Vacek V."/>
            <person name="Brzon O."/>
            <person name="Soukal P."/>
            <person name="Eme L."/>
            <person name="Dacks J.B."/>
            <person name="Karnkowska A."/>
            <person name="Elias M."/>
            <person name="Hampl V."/>
        </authorList>
    </citation>
    <scope>NUCLEOTIDE SEQUENCE</scope>
    <source>
        <strain evidence="2">RCP-MX</strain>
    </source>
</reference>
<evidence type="ECO:0000256" key="1">
    <source>
        <dbReference type="SAM" id="MobiDB-lite"/>
    </source>
</evidence>
<feature type="compositionally biased region" description="Pro residues" evidence="1">
    <location>
        <begin position="470"/>
        <end position="482"/>
    </location>
</feature>
<feature type="compositionally biased region" description="Low complexity" evidence="1">
    <location>
        <begin position="343"/>
        <end position="354"/>
    </location>
</feature>
<dbReference type="EMBL" id="JAPMOS010000001">
    <property type="protein sequence ID" value="KAJ4462988.1"/>
    <property type="molecule type" value="Genomic_DNA"/>
</dbReference>
<evidence type="ECO:0000313" key="2">
    <source>
        <dbReference type="EMBL" id="KAJ4462988.1"/>
    </source>
</evidence>
<keyword evidence="3" id="KW-1185">Reference proteome</keyword>
<dbReference type="Proteomes" id="UP001141327">
    <property type="component" value="Unassembled WGS sequence"/>
</dbReference>
<feature type="compositionally biased region" description="Low complexity" evidence="1">
    <location>
        <begin position="218"/>
        <end position="238"/>
    </location>
</feature>
<feature type="region of interest" description="Disordered" evidence="1">
    <location>
        <begin position="410"/>
        <end position="507"/>
    </location>
</feature>
<name>A0ABQ8UV62_9EUKA</name>
<feature type="compositionally biased region" description="Low complexity" evidence="1">
    <location>
        <begin position="443"/>
        <end position="469"/>
    </location>
</feature>
<feature type="compositionally biased region" description="Basic and acidic residues" evidence="1">
    <location>
        <begin position="286"/>
        <end position="298"/>
    </location>
</feature>
<protein>
    <submittedName>
        <fullName evidence="2">Uncharacterized protein</fullName>
    </submittedName>
</protein>
<sequence length="771" mass="80048">MAVDPSRDRALLLFYMLKELPASCIRLPPQTPLESIDFEKIDVDRLIASLLSGDPIDLSRNVRSHLDRFSLASALQRLKSSKGAGSQSLFSSFGADAQAGGGSSAPGSSRPAGGRRVIGSPPFECALEEPVLATAAYELVLLMGTPPVQSLPLPCQTTLRLLRAQLGLTPQSCAHLAKDLIIDRPAAIPAGLLAPLLTASPITHGVTEPTSPSPPAAPASSSPAASPQASPTAPQQAAREGPEPSACPPPLPASSPTCPPPSDRPSDPPVATRPADGTPSAPSEPEQQHGGKSPREEPQSTDVAPSPTPAPAADPSGPAQPDFPPPSGQAATPPGPAPPHSPCPSRAAAAPTAAPAVPAWVYASPFYRLLLLATRRPAEFARPEEYQAWTQRQLDTLQAALLVLLDEWDQLAPPDPQPPEGSPAVEPVGSANPVPMEGGGGAPAASLSLPQPAAPLGLGDPSTGPTTKGGPPPVPPPPPPPCGQQQLDHTEPGSAPATPVAAPPQVAPATGLPSCAALADLVRDLCQRLGALSPEEEGFRALLVRLGELMCDLSAEIGARCPSFLARPTGPALLEGLAGPPPEAPARTPFRYPRRLGVAFCQALYLASFDNIPGAQPLPNRAELGRNPRPHPGCPSGALCGGPPKRVRQPPAYLWALGQLALHQDVSALLFAEFCRATRRLVCQAAAVLGVALQALTAPGPYVPPAEDGPLEALTADPEQIQCELLAATIFPLYLTMREQLSNYRQFFQHSPDRMAQVLQLFLLMVQVLPV</sequence>
<evidence type="ECO:0000313" key="3">
    <source>
        <dbReference type="Proteomes" id="UP001141327"/>
    </source>
</evidence>
<proteinExistence type="predicted"/>
<gene>
    <name evidence="2" type="ORF">PAPYR_222</name>
</gene>
<accession>A0ABQ8UV62</accession>
<feature type="compositionally biased region" description="Pro residues" evidence="1">
    <location>
        <begin position="245"/>
        <end position="263"/>
    </location>
</feature>
<feature type="region of interest" description="Disordered" evidence="1">
    <location>
        <begin position="204"/>
        <end position="354"/>
    </location>
</feature>